<dbReference type="RefSeq" id="WP_188647539.1">
    <property type="nucleotide sequence ID" value="NZ_BMHQ01000005.1"/>
</dbReference>
<dbReference type="EMBL" id="BMHQ01000005">
    <property type="protein sequence ID" value="GGE16706.1"/>
    <property type="molecule type" value="Genomic_DNA"/>
</dbReference>
<accession>A0A8J2YCK0</accession>
<name>A0A8J2YCK0_9BACL</name>
<gene>
    <name evidence="1" type="ORF">GCM10011571_17980</name>
</gene>
<reference evidence="1" key="1">
    <citation type="journal article" date="2014" name="Int. J. Syst. Evol. Microbiol.">
        <title>Complete genome sequence of Corynebacterium casei LMG S-19264T (=DSM 44701T), isolated from a smear-ripened cheese.</title>
        <authorList>
            <consortium name="US DOE Joint Genome Institute (JGI-PGF)"/>
            <person name="Walter F."/>
            <person name="Albersmeier A."/>
            <person name="Kalinowski J."/>
            <person name="Ruckert C."/>
        </authorList>
    </citation>
    <scope>NUCLEOTIDE SEQUENCE</scope>
    <source>
        <strain evidence="1">CGMCC 1.15179</strain>
    </source>
</reference>
<evidence type="ECO:0000313" key="1">
    <source>
        <dbReference type="EMBL" id="GGE16706.1"/>
    </source>
</evidence>
<protein>
    <submittedName>
        <fullName evidence="1">Uncharacterized protein</fullName>
    </submittedName>
</protein>
<evidence type="ECO:0000313" key="2">
    <source>
        <dbReference type="Proteomes" id="UP000625210"/>
    </source>
</evidence>
<sequence>MNQKQLLYHDFARTVNRTLGRTAVTVERIHRTVEEAKRVRQTGGTMALLQYVNGLSERLFSPVEVEKLKQSPRRTELSNRMLDLLVKEKVLTPSQAMMLKGMVR</sequence>
<proteinExistence type="predicted"/>
<comment type="caution">
    <text evidence="1">The sequence shown here is derived from an EMBL/GenBank/DDBJ whole genome shotgun (WGS) entry which is preliminary data.</text>
</comment>
<dbReference type="AlphaFoldDB" id="A0A8J2YCK0"/>
<organism evidence="1 2">
    <name type="scientific">Marinithermofilum abyssi</name>
    <dbReference type="NCBI Taxonomy" id="1571185"/>
    <lineage>
        <taxon>Bacteria</taxon>
        <taxon>Bacillati</taxon>
        <taxon>Bacillota</taxon>
        <taxon>Bacilli</taxon>
        <taxon>Bacillales</taxon>
        <taxon>Thermoactinomycetaceae</taxon>
        <taxon>Marinithermofilum</taxon>
    </lineage>
</organism>
<keyword evidence="2" id="KW-1185">Reference proteome</keyword>
<dbReference type="Proteomes" id="UP000625210">
    <property type="component" value="Unassembled WGS sequence"/>
</dbReference>
<reference evidence="1" key="2">
    <citation type="submission" date="2020-09" db="EMBL/GenBank/DDBJ databases">
        <authorList>
            <person name="Sun Q."/>
            <person name="Zhou Y."/>
        </authorList>
    </citation>
    <scope>NUCLEOTIDE SEQUENCE</scope>
    <source>
        <strain evidence="1">CGMCC 1.15179</strain>
    </source>
</reference>